<dbReference type="EMBL" id="JABDSI010000136">
    <property type="protein sequence ID" value="NMW42331.1"/>
    <property type="molecule type" value="Genomic_DNA"/>
</dbReference>
<evidence type="ECO:0000313" key="8">
    <source>
        <dbReference type="Proteomes" id="UP000583639"/>
    </source>
</evidence>
<reference evidence="6 7" key="1">
    <citation type="submission" date="2018-08" db="EMBL/GenBank/DDBJ databases">
        <title>A genome reference for cultivated species of the human gut microbiota.</title>
        <authorList>
            <person name="Zou Y."/>
            <person name="Xue W."/>
            <person name="Luo G."/>
        </authorList>
    </citation>
    <scope>NUCLEOTIDE SEQUENCE [LARGE SCALE GENOMIC DNA]</scope>
    <source>
        <strain evidence="5 7">AF18-14</strain>
        <strain evidence="4 6">TF05-18</strain>
    </source>
</reference>
<evidence type="ECO:0000313" key="6">
    <source>
        <dbReference type="Proteomes" id="UP000261278"/>
    </source>
</evidence>
<feature type="transmembrane region" description="Helical" evidence="1">
    <location>
        <begin position="286"/>
        <end position="305"/>
    </location>
</feature>
<evidence type="ECO:0000313" key="7">
    <source>
        <dbReference type="Proteomes" id="UP000283833"/>
    </source>
</evidence>
<gene>
    <name evidence="5" type="ORF">DWX04_10280</name>
    <name evidence="4" type="ORF">DXC44_09095</name>
    <name evidence="3" type="ORF">HKQ55_19920</name>
</gene>
<reference evidence="3 8" key="2">
    <citation type="submission" date="2020-04" db="EMBL/GenBank/DDBJ databases">
        <title>A novel gut-associated lysogenic phage, Bacteroides phage BV01, alters the host transcriptome and bile acid metabolism in Bacteroides vulgatus.</title>
        <authorList>
            <person name="Campbell D.E."/>
            <person name="Ly L."/>
            <person name="Ridlon J.M."/>
            <person name="Hsiao A."/>
            <person name="Degnan P.H."/>
        </authorList>
    </citation>
    <scope>NUCLEOTIDE SEQUENCE [LARGE SCALE GENOMIC DNA]</scope>
    <source>
        <strain evidence="3 8">VPI-BV8526</strain>
    </source>
</reference>
<dbReference type="CDD" id="cd00761">
    <property type="entry name" value="Glyco_tranf_GTA_type"/>
    <property type="match status" value="1"/>
</dbReference>
<feature type="domain" description="Glycosyltransferase 2-like" evidence="2">
    <location>
        <begin position="4"/>
        <end position="136"/>
    </location>
</feature>
<keyword evidence="1" id="KW-0472">Membrane</keyword>
<name>A0A396AUA1_PHOVU</name>
<dbReference type="Proteomes" id="UP000283833">
    <property type="component" value="Unassembled WGS sequence"/>
</dbReference>
<evidence type="ECO:0000256" key="1">
    <source>
        <dbReference type="SAM" id="Phobius"/>
    </source>
</evidence>
<dbReference type="SUPFAM" id="SSF53448">
    <property type="entry name" value="Nucleotide-diphospho-sugar transferases"/>
    <property type="match status" value="1"/>
</dbReference>
<dbReference type="PANTHER" id="PTHR22916:SF3">
    <property type="entry name" value="UDP-GLCNAC:BETAGAL BETA-1,3-N-ACETYLGLUCOSAMINYLTRANSFERASE-LIKE PROTEIN 1"/>
    <property type="match status" value="1"/>
</dbReference>
<dbReference type="AlphaFoldDB" id="A0A396AUA1"/>
<keyword evidence="1" id="KW-1133">Transmembrane helix</keyword>
<accession>A0A396AUA1</accession>
<comment type="caution">
    <text evidence="4">The sequence shown here is derived from an EMBL/GenBank/DDBJ whole genome shotgun (WGS) entry which is preliminary data.</text>
</comment>
<dbReference type="InterPro" id="IPR001173">
    <property type="entry name" value="Glyco_trans_2-like"/>
</dbReference>
<dbReference type="Proteomes" id="UP000261278">
    <property type="component" value="Unassembled WGS sequence"/>
</dbReference>
<dbReference type="Gene3D" id="3.90.550.10">
    <property type="entry name" value="Spore Coat Polysaccharide Biosynthesis Protein SpsA, Chain A"/>
    <property type="match status" value="1"/>
</dbReference>
<evidence type="ECO:0000259" key="2">
    <source>
        <dbReference type="Pfam" id="PF00535"/>
    </source>
</evidence>
<dbReference type="Proteomes" id="UP000583639">
    <property type="component" value="Unassembled WGS sequence"/>
</dbReference>
<proteinExistence type="predicted"/>
<keyword evidence="4" id="KW-0808">Transferase</keyword>
<dbReference type="RefSeq" id="WP_117678084.1">
    <property type="nucleotide sequence ID" value="NZ_CAXKYE010000004.1"/>
</dbReference>
<dbReference type="EMBL" id="QRXI01000011">
    <property type="protein sequence ID" value="RGT93748.1"/>
    <property type="molecule type" value="Genomic_DNA"/>
</dbReference>
<sequence>MFFSVVIPVYNKEKEIRSTLETVLVQSFIDFEVVLVDDGSSDGSMEIVKGIKDSRIRLFSQKNQGVSAARNAGIRQAVGQYIALLDADDRWEPSYLKEQYDLIQKYPQCGVFAVNYSYVYSSGAKVPNRVNHLDFCGMDGILKDYFRVAAFSQPPVCSSAVVIRKDCLESVGGFPVGITSGEDLITWARLAYRYEIAYSKKCLAWYILREELELTSTPTRFFDGDYVEQQLIALLRKDAGYMYKSSLRKYIGLWFKMKSSVYFRADRKRECWKYGMKSLRYNPACIGQYAILLLAVLPLGVRNMAKRYVQSVKTKNRVS</sequence>
<organism evidence="4 6">
    <name type="scientific">Phocaeicola vulgatus</name>
    <name type="common">Bacteroides vulgatus</name>
    <dbReference type="NCBI Taxonomy" id="821"/>
    <lineage>
        <taxon>Bacteria</taxon>
        <taxon>Pseudomonadati</taxon>
        <taxon>Bacteroidota</taxon>
        <taxon>Bacteroidia</taxon>
        <taxon>Bacteroidales</taxon>
        <taxon>Bacteroidaceae</taxon>
        <taxon>Phocaeicola</taxon>
    </lineage>
</organism>
<dbReference type="GO" id="GO:0016758">
    <property type="term" value="F:hexosyltransferase activity"/>
    <property type="evidence" value="ECO:0007669"/>
    <property type="project" value="UniProtKB-ARBA"/>
</dbReference>
<dbReference type="PANTHER" id="PTHR22916">
    <property type="entry name" value="GLYCOSYLTRANSFERASE"/>
    <property type="match status" value="1"/>
</dbReference>
<keyword evidence="1" id="KW-0812">Transmembrane</keyword>
<dbReference type="EMBL" id="QSSN01000009">
    <property type="protein sequence ID" value="RGL86312.1"/>
    <property type="molecule type" value="Genomic_DNA"/>
</dbReference>
<dbReference type="InterPro" id="IPR029044">
    <property type="entry name" value="Nucleotide-diphossugar_trans"/>
</dbReference>
<evidence type="ECO:0000313" key="4">
    <source>
        <dbReference type="EMBL" id="RGL86312.1"/>
    </source>
</evidence>
<protein>
    <submittedName>
        <fullName evidence="4">Glycosyltransferase family 2 protein</fullName>
    </submittedName>
</protein>
<dbReference type="Pfam" id="PF00535">
    <property type="entry name" value="Glycos_transf_2"/>
    <property type="match status" value="1"/>
</dbReference>
<evidence type="ECO:0000313" key="5">
    <source>
        <dbReference type="EMBL" id="RGT93748.1"/>
    </source>
</evidence>
<evidence type="ECO:0000313" key="3">
    <source>
        <dbReference type="EMBL" id="NMW42331.1"/>
    </source>
</evidence>